<dbReference type="Proteomes" id="UP000708148">
    <property type="component" value="Unassembled WGS sequence"/>
</dbReference>
<name>A0A8S1IQD2_9CHLO</name>
<feature type="compositionally biased region" description="Polar residues" evidence="1">
    <location>
        <begin position="364"/>
        <end position="374"/>
    </location>
</feature>
<dbReference type="SUPFAM" id="SSF51126">
    <property type="entry name" value="Pectin lyase-like"/>
    <property type="match status" value="3"/>
</dbReference>
<feature type="region of interest" description="Disordered" evidence="1">
    <location>
        <begin position="623"/>
        <end position="654"/>
    </location>
</feature>
<comment type="caution">
    <text evidence="3">The sequence shown here is derived from an EMBL/GenBank/DDBJ whole genome shotgun (WGS) entry which is preliminary data.</text>
</comment>
<dbReference type="EMBL" id="CAJHUC010000487">
    <property type="protein sequence ID" value="CAD7696497.1"/>
    <property type="molecule type" value="Genomic_DNA"/>
</dbReference>
<dbReference type="InterPro" id="IPR006626">
    <property type="entry name" value="PbH1"/>
</dbReference>
<keyword evidence="4" id="KW-1185">Reference proteome</keyword>
<dbReference type="Pfam" id="PF13229">
    <property type="entry name" value="Beta_helix"/>
    <property type="match status" value="1"/>
</dbReference>
<evidence type="ECO:0000259" key="2">
    <source>
        <dbReference type="Pfam" id="PF13229"/>
    </source>
</evidence>
<evidence type="ECO:0000313" key="3">
    <source>
        <dbReference type="EMBL" id="CAD7696497.1"/>
    </source>
</evidence>
<evidence type="ECO:0000256" key="1">
    <source>
        <dbReference type="SAM" id="MobiDB-lite"/>
    </source>
</evidence>
<dbReference type="InterPro" id="IPR011050">
    <property type="entry name" value="Pectin_lyase_fold/virulence"/>
</dbReference>
<reference evidence="3" key="1">
    <citation type="submission" date="2020-12" db="EMBL/GenBank/DDBJ databases">
        <authorList>
            <person name="Iha C."/>
        </authorList>
    </citation>
    <scope>NUCLEOTIDE SEQUENCE</scope>
</reference>
<feature type="domain" description="Right handed beta helix" evidence="2">
    <location>
        <begin position="130"/>
        <end position="293"/>
    </location>
</feature>
<evidence type="ECO:0000313" key="4">
    <source>
        <dbReference type="Proteomes" id="UP000708148"/>
    </source>
</evidence>
<accession>A0A8S1IQD2</accession>
<feature type="compositionally biased region" description="Gly residues" evidence="1">
    <location>
        <begin position="324"/>
        <end position="340"/>
    </location>
</feature>
<gene>
    <name evidence="3" type="ORF">OSTQU699_LOCUS1858</name>
</gene>
<feature type="compositionally biased region" description="Gly residues" evidence="1">
    <location>
        <begin position="624"/>
        <end position="642"/>
    </location>
</feature>
<sequence length="1177" mass="118668">MYIKPWLGLGLRKRRKRWVPTDFLVLVVLLSYVIRSDAQDLTQASSSDVLDCSSLFDDDVIDVSDDVMEVVASDLQLLVDCLPGGGTLALGVAEVTPTRPLTITKPLTITNGGQTVNVTCPSGGFLDIRSGDVTVSGFHIRNCTGTAIRASDCPTNGPIALTSLTLVNNRGSVNGGGQRSTGASANDTSGVISVSGPCTIDLVNANISANAHRALTLGSGAAATISSCSFLANEERDTGGAVLAEGGASLTVRNCTFADNSAARGGAIHLKDDATATIDNCTLSGNNVKLVNASSPDRPSSPNGPGRGAGAGGGPQGPAPASTPGGGGGGGGGGGSGGGSQQLDNAPSGGGGGGGRGGGGSGGQQQNSNVTSNLLSFSNTGGAILANGGVQLNVTSCVFLRNDGDSAGGAIAASERVVMNIGNSVFRRNTAFGDGGAIFGVVEVAMNVSNSSFERNTATGEGGQGKGGAMFLWNKTDVSIAGSSFLNNMARESGGAIHALRPIFSGQLSELNITATEFVGNVAGEPLSRQKTPSGVLPVKSGFGGAIFLGLDDPRAPRAEGELNSVMTNGVTFANNSAGQGGGLASVRAALLLMESVEFVGNWALDGGGCHVELNRRSRFVGEVAGGGGGGGDGGGRRGGGNSNDPGGAEEGDGNRLAVARAQGTNLSFRANAALRGAGLFVFKSVDTAPANTRVSNEDGDTTPKLGFAGISDTDDVVLTRVEFLANVALTFGGGVHGEGTRVNCTGCKFEGNEAARGGGGAVAFFGNSVLQARQVQMTDNSATDGGAVHAVNALVDLVDSVVENNTAEELGGGLFVDIPGDAAFQFGIAGRAENVTFEGNRARIGGGMYFALADPPSLLLPAGDQVNCSDLDSSDASVSRSLEIGAACFEDTQGRDSNRTWFLTGAAFVNNEANATGGAVFATKGSSVRLCCATTPDCSLDLVNVPREDAVGNLLSSGMATFGPATAFLVDSGDPCPDTWNGNSVTDQSRTVATAASTIQACRFADGQKVNVTCVDGSTTPLTLVNQTSGAVVDPFWLVLLDDFQNPARGENGTLASISISNLSSMVDLGGQLIEQAAGLMNFTDVRLTAPTDATYNLNLNFEPPVLKPVLISVHVRGCAPGEVARDGGLRCERCLEGLFSFGVDLVQSVPGGCGVRGEHCGASGRAVAGGVSSKK</sequence>
<dbReference type="SMART" id="SM00710">
    <property type="entry name" value="PbH1"/>
    <property type="match status" value="5"/>
</dbReference>
<dbReference type="PANTHER" id="PTHR11319:SF35">
    <property type="entry name" value="OUTER MEMBRANE PROTEIN PMPC-RELATED"/>
    <property type="match status" value="1"/>
</dbReference>
<feature type="region of interest" description="Disordered" evidence="1">
    <location>
        <begin position="289"/>
        <end position="374"/>
    </location>
</feature>
<dbReference type="AlphaFoldDB" id="A0A8S1IQD2"/>
<feature type="compositionally biased region" description="Gly residues" evidence="1">
    <location>
        <begin position="348"/>
        <end position="363"/>
    </location>
</feature>
<feature type="compositionally biased region" description="Gly residues" evidence="1">
    <location>
        <begin position="305"/>
        <end position="316"/>
    </location>
</feature>
<protein>
    <recommendedName>
        <fullName evidence="2">Right handed beta helix domain-containing protein</fullName>
    </recommendedName>
</protein>
<proteinExistence type="predicted"/>
<dbReference type="InterPro" id="IPR039448">
    <property type="entry name" value="Beta_helix"/>
</dbReference>
<dbReference type="PANTHER" id="PTHR11319">
    <property type="entry name" value="G PROTEIN-COUPLED RECEPTOR-RELATED"/>
    <property type="match status" value="1"/>
</dbReference>
<organism evidence="3 4">
    <name type="scientific">Ostreobium quekettii</name>
    <dbReference type="NCBI Taxonomy" id="121088"/>
    <lineage>
        <taxon>Eukaryota</taxon>
        <taxon>Viridiplantae</taxon>
        <taxon>Chlorophyta</taxon>
        <taxon>core chlorophytes</taxon>
        <taxon>Ulvophyceae</taxon>
        <taxon>TCBD clade</taxon>
        <taxon>Bryopsidales</taxon>
        <taxon>Ostreobineae</taxon>
        <taxon>Ostreobiaceae</taxon>
        <taxon>Ostreobium</taxon>
    </lineage>
</organism>
<feature type="compositionally biased region" description="Polar residues" evidence="1">
    <location>
        <begin position="289"/>
        <end position="298"/>
    </location>
</feature>